<feature type="transmembrane region" description="Helical" evidence="2">
    <location>
        <begin position="20"/>
        <end position="40"/>
    </location>
</feature>
<evidence type="ECO:0000256" key="1">
    <source>
        <dbReference type="SAM" id="MobiDB-lite"/>
    </source>
</evidence>
<name>A0A0B4H490_METGA</name>
<sequence>MASRPFATRDFDAGKFSSGFFFIIVPVVILLIAGVASSAVRYARRSRRRRATTADDDFTTDRPDQRPPSTIHPSLITQLQNLSPEPYALSSYQPSQRTLDETHEAVTPLQSVQLREPYERRHYAAERSPSGLSL</sequence>
<proteinExistence type="predicted"/>
<keyword evidence="2" id="KW-1133">Transmembrane helix</keyword>
<evidence type="ECO:0000256" key="2">
    <source>
        <dbReference type="SAM" id="Phobius"/>
    </source>
</evidence>
<dbReference type="Proteomes" id="UP000031192">
    <property type="component" value="Unassembled WGS sequence"/>
</dbReference>
<comment type="caution">
    <text evidence="3">The sequence shown here is derived from an EMBL/GenBank/DDBJ whole genome shotgun (WGS) entry which is preliminary data.</text>
</comment>
<protein>
    <submittedName>
        <fullName evidence="3">Uncharacterized protein</fullName>
    </submittedName>
</protein>
<dbReference type="HOGENOM" id="CLU_1907192_0_0_1"/>
<dbReference type="OrthoDB" id="4941274at2759"/>
<gene>
    <name evidence="3" type="ORF">MGU_08235</name>
</gene>
<accession>A0A0B4H490</accession>
<organism evidence="3 4">
    <name type="scientific">Metarhizium guizhouense (strain ARSEF 977)</name>
    <dbReference type="NCBI Taxonomy" id="1276136"/>
    <lineage>
        <taxon>Eukaryota</taxon>
        <taxon>Fungi</taxon>
        <taxon>Dikarya</taxon>
        <taxon>Ascomycota</taxon>
        <taxon>Pezizomycotina</taxon>
        <taxon>Sordariomycetes</taxon>
        <taxon>Hypocreomycetidae</taxon>
        <taxon>Hypocreales</taxon>
        <taxon>Clavicipitaceae</taxon>
        <taxon>Metarhizium</taxon>
    </lineage>
</organism>
<evidence type="ECO:0000313" key="4">
    <source>
        <dbReference type="Proteomes" id="UP000031192"/>
    </source>
</evidence>
<keyword evidence="2" id="KW-0812">Transmembrane</keyword>
<keyword evidence="4" id="KW-1185">Reference proteome</keyword>
<dbReference type="EMBL" id="AZNH01000040">
    <property type="protein sequence ID" value="KID84571.1"/>
    <property type="molecule type" value="Genomic_DNA"/>
</dbReference>
<feature type="region of interest" description="Disordered" evidence="1">
    <location>
        <begin position="86"/>
        <end position="112"/>
    </location>
</feature>
<evidence type="ECO:0000313" key="3">
    <source>
        <dbReference type="EMBL" id="KID84571.1"/>
    </source>
</evidence>
<reference evidence="3 4" key="1">
    <citation type="journal article" date="2014" name="Proc. Natl. Acad. Sci. U.S.A.">
        <title>Trajectory and genomic determinants of fungal-pathogen speciation and host adaptation.</title>
        <authorList>
            <person name="Hu X."/>
            <person name="Xiao G."/>
            <person name="Zheng P."/>
            <person name="Shang Y."/>
            <person name="Su Y."/>
            <person name="Zhang X."/>
            <person name="Liu X."/>
            <person name="Zhan S."/>
            <person name="St Leger R.J."/>
            <person name="Wang C."/>
        </authorList>
    </citation>
    <scope>NUCLEOTIDE SEQUENCE [LARGE SCALE GENOMIC DNA]</scope>
    <source>
        <strain evidence="3 4">ARSEF 977</strain>
    </source>
</reference>
<keyword evidence="2" id="KW-0472">Membrane</keyword>
<dbReference type="AlphaFoldDB" id="A0A0B4H490"/>
<feature type="region of interest" description="Disordered" evidence="1">
    <location>
        <begin position="43"/>
        <end position="72"/>
    </location>
</feature>